<accession>A0ACC5R5G7</accession>
<organism evidence="1 2">
    <name type="scientific">Taklimakanibacter albus</name>
    <dbReference type="NCBI Taxonomy" id="2800327"/>
    <lineage>
        <taxon>Bacteria</taxon>
        <taxon>Pseudomonadati</taxon>
        <taxon>Pseudomonadota</taxon>
        <taxon>Alphaproteobacteria</taxon>
        <taxon>Hyphomicrobiales</taxon>
        <taxon>Aestuariivirgaceae</taxon>
        <taxon>Taklimakanibacter</taxon>
    </lineage>
</organism>
<sequence>MLTVRRHAAAEGVDAAELKPEAAPEPDLKAEQYQGCESEPGAGAAGFVIEGADKLGTLSGEKQDVENEGDKKHRPALAERPPDGSQRSPTSCHIFLPYGKIMILSIGGSGGCVVYAPAGGTFSMTTD</sequence>
<gene>
    <name evidence="1" type="ORF">JHL16_16045</name>
</gene>
<keyword evidence="2" id="KW-1185">Reference proteome</keyword>
<comment type="caution">
    <text evidence="1">The sequence shown here is derived from an EMBL/GenBank/DDBJ whole genome shotgun (WGS) entry which is preliminary data.</text>
</comment>
<dbReference type="Proteomes" id="UP000616151">
    <property type="component" value="Unassembled WGS sequence"/>
</dbReference>
<evidence type="ECO:0000313" key="2">
    <source>
        <dbReference type="Proteomes" id="UP000616151"/>
    </source>
</evidence>
<evidence type="ECO:0000313" key="1">
    <source>
        <dbReference type="EMBL" id="MBK1867869.1"/>
    </source>
</evidence>
<reference evidence="1" key="1">
    <citation type="submission" date="2021-01" db="EMBL/GenBank/DDBJ databases">
        <authorList>
            <person name="Sun Q."/>
        </authorList>
    </citation>
    <scope>NUCLEOTIDE SEQUENCE</scope>
    <source>
        <strain evidence="1">YIM B02566</strain>
    </source>
</reference>
<protein>
    <submittedName>
        <fullName evidence="1">Uncharacterized protein</fullName>
    </submittedName>
</protein>
<proteinExistence type="predicted"/>
<dbReference type="EMBL" id="JAENHL010000007">
    <property type="protein sequence ID" value="MBK1867869.1"/>
    <property type="molecule type" value="Genomic_DNA"/>
</dbReference>
<name>A0ACC5R5G7_9HYPH</name>